<evidence type="ECO:0000313" key="3">
    <source>
        <dbReference type="Proteomes" id="UP000821866"/>
    </source>
</evidence>
<gene>
    <name evidence="2" type="ORF">HPB51_004833</name>
</gene>
<evidence type="ECO:0000256" key="1">
    <source>
        <dbReference type="SAM" id="MobiDB-lite"/>
    </source>
</evidence>
<protein>
    <submittedName>
        <fullName evidence="2">Uncharacterized protein</fullName>
    </submittedName>
</protein>
<organism evidence="2 3">
    <name type="scientific">Rhipicephalus microplus</name>
    <name type="common">Cattle tick</name>
    <name type="synonym">Boophilus microplus</name>
    <dbReference type="NCBI Taxonomy" id="6941"/>
    <lineage>
        <taxon>Eukaryota</taxon>
        <taxon>Metazoa</taxon>
        <taxon>Ecdysozoa</taxon>
        <taxon>Arthropoda</taxon>
        <taxon>Chelicerata</taxon>
        <taxon>Arachnida</taxon>
        <taxon>Acari</taxon>
        <taxon>Parasitiformes</taxon>
        <taxon>Ixodida</taxon>
        <taxon>Ixodoidea</taxon>
        <taxon>Ixodidae</taxon>
        <taxon>Rhipicephalinae</taxon>
        <taxon>Rhipicephalus</taxon>
        <taxon>Boophilus</taxon>
    </lineage>
</organism>
<feature type="compositionally biased region" description="Basic and acidic residues" evidence="1">
    <location>
        <begin position="48"/>
        <end position="58"/>
    </location>
</feature>
<dbReference type="AlphaFoldDB" id="A0A9J6EF21"/>
<feature type="region of interest" description="Disordered" evidence="1">
    <location>
        <begin position="1"/>
        <end position="62"/>
    </location>
</feature>
<comment type="caution">
    <text evidence="2">The sequence shown here is derived from an EMBL/GenBank/DDBJ whole genome shotgun (WGS) entry which is preliminary data.</text>
</comment>
<proteinExistence type="predicted"/>
<feature type="compositionally biased region" description="Polar residues" evidence="1">
    <location>
        <begin position="16"/>
        <end position="27"/>
    </location>
</feature>
<sequence length="96" mass="10208">MDTITRNRARSLGNLERTSMNGSSTIGGDSALHAEDDSSGLPPPNSPDFHDDVNDHGEQAGPLVVVEGAFRDNLNTKTSDGCSHHAAQVEHARSQE</sequence>
<evidence type="ECO:0000313" key="2">
    <source>
        <dbReference type="EMBL" id="KAH8032985.1"/>
    </source>
</evidence>
<reference evidence="2" key="2">
    <citation type="submission" date="2021-09" db="EMBL/GenBank/DDBJ databases">
        <authorList>
            <person name="Jia N."/>
            <person name="Wang J."/>
            <person name="Shi W."/>
            <person name="Du L."/>
            <person name="Sun Y."/>
            <person name="Zhan W."/>
            <person name="Jiang J."/>
            <person name="Wang Q."/>
            <person name="Zhang B."/>
            <person name="Ji P."/>
            <person name="Sakyi L.B."/>
            <person name="Cui X."/>
            <person name="Yuan T."/>
            <person name="Jiang B."/>
            <person name="Yang W."/>
            <person name="Lam T.T.-Y."/>
            <person name="Chang Q."/>
            <person name="Ding S."/>
            <person name="Wang X."/>
            <person name="Zhu J."/>
            <person name="Ruan X."/>
            <person name="Zhao L."/>
            <person name="Wei J."/>
            <person name="Que T."/>
            <person name="Du C."/>
            <person name="Cheng J."/>
            <person name="Dai P."/>
            <person name="Han X."/>
            <person name="Huang E."/>
            <person name="Gao Y."/>
            <person name="Liu J."/>
            <person name="Shao H."/>
            <person name="Ye R."/>
            <person name="Li L."/>
            <person name="Wei W."/>
            <person name="Wang X."/>
            <person name="Wang C."/>
            <person name="Huo Q."/>
            <person name="Li W."/>
            <person name="Guo W."/>
            <person name="Chen H."/>
            <person name="Chen S."/>
            <person name="Zhou L."/>
            <person name="Zhou L."/>
            <person name="Ni X."/>
            <person name="Tian J."/>
            <person name="Zhou Y."/>
            <person name="Sheng Y."/>
            <person name="Liu T."/>
            <person name="Pan Y."/>
            <person name="Xia L."/>
            <person name="Li J."/>
            <person name="Zhao F."/>
            <person name="Cao W."/>
        </authorList>
    </citation>
    <scope>NUCLEOTIDE SEQUENCE</scope>
    <source>
        <strain evidence="2">Rmic-2018</strain>
        <tissue evidence="2">Larvae</tissue>
    </source>
</reference>
<dbReference type="Proteomes" id="UP000821866">
    <property type="component" value="Chromosome 2"/>
</dbReference>
<dbReference type="EMBL" id="JABSTU010000004">
    <property type="protein sequence ID" value="KAH8032985.1"/>
    <property type="molecule type" value="Genomic_DNA"/>
</dbReference>
<name>A0A9J6EF21_RHIMP</name>
<accession>A0A9J6EF21</accession>
<reference evidence="2" key="1">
    <citation type="journal article" date="2020" name="Cell">
        <title>Large-Scale Comparative Analyses of Tick Genomes Elucidate Their Genetic Diversity and Vector Capacities.</title>
        <authorList>
            <consortium name="Tick Genome and Microbiome Consortium (TIGMIC)"/>
            <person name="Jia N."/>
            <person name="Wang J."/>
            <person name="Shi W."/>
            <person name="Du L."/>
            <person name="Sun Y."/>
            <person name="Zhan W."/>
            <person name="Jiang J.F."/>
            <person name="Wang Q."/>
            <person name="Zhang B."/>
            <person name="Ji P."/>
            <person name="Bell-Sakyi L."/>
            <person name="Cui X.M."/>
            <person name="Yuan T.T."/>
            <person name="Jiang B.G."/>
            <person name="Yang W.F."/>
            <person name="Lam T.T."/>
            <person name="Chang Q.C."/>
            <person name="Ding S.J."/>
            <person name="Wang X.J."/>
            <person name="Zhu J.G."/>
            <person name="Ruan X.D."/>
            <person name="Zhao L."/>
            <person name="Wei J.T."/>
            <person name="Ye R.Z."/>
            <person name="Que T.C."/>
            <person name="Du C.H."/>
            <person name="Zhou Y.H."/>
            <person name="Cheng J.X."/>
            <person name="Dai P.F."/>
            <person name="Guo W.B."/>
            <person name="Han X.H."/>
            <person name="Huang E.J."/>
            <person name="Li L.F."/>
            <person name="Wei W."/>
            <person name="Gao Y.C."/>
            <person name="Liu J.Z."/>
            <person name="Shao H.Z."/>
            <person name="Wang X."/>
            <person name="Wang C.C."/>
            <person name="Yang T.C."/>
            <person name="Huo Q.B."/>
            <person name="Li W."/>
            <person name="Chen H.Y."/>
            <person name="Chen S.E."/>
            <person name="Zhou L.G."/>
            <person name="Ni X.B."/>
            <person name="Tian J.H."/>
            <person name="Sheng Y."/>
            <person name="Liu T."/>
            <person name="Pan Y.S."/>
            <person name="Xia L.Y."/>
            <person name="Li J."/>
            <person name="Zhao F."/>
            <person name="Cao W.C."/>
        </authorList>
    </citation>
    <scope>NUCLEOTIDE SEQUENCE</scope>
    <source>
        <strain evidence="2">Rmic-2018</strain>
    </source>
</reference>
<keyword evidence="3" id="KW-1185">Reference proteome</keyword>
<feature type="region of interest" description="Disordered" evidence="1">
    <location>
        <begin position="75"/>
        <end position="96"/>
    </location>
</feature>
<feature type="compositionally biased region" description="Basic and acidic residues" evidence="1">
    <location>
        <begin position="87"/>
        <end position="96"/>
    </location>
</feature>